<keyword evidence="3" id="KW-1185">Reference proteome</keyword>
<dbReference type="Gene3D" id="3.40.50.720">
    <property type="entry name" value="NAD(P)-binding Rossmann-like Domain"/>
    <property type="match status" value="1"/>
</dbReference>
<reference evidence="2" key="1">
    <citation type="submission" date="2022-08" db="EMBL/GenBank/DDBJ databases">
        <title>Genome sequencing of Nocardioides sp. STR2.</title>
        <authorList>
            <person name="So Y."/>
        </authorList>
    </citation>
    <scope>NUCLEOTIDE SEQUENCE</scope>
    <source>
        <strain evidence="2">STR2</strain>
    </source>
</reference>
<dbReference type="Gene3D" id="3.30.360.10">
    <property type="entry name" value="Dihydrodipicolinate Reductase, domain 2"/>
    <property type="match status" value="1"/>
</dbReference>
<dbReference type="InterPro" id="IPR036291">
    <property type="entry name" value="NAD(P)-bd_dom_sf"/>
</dbReference>
<comment type="caution">
    <text evidence="2">The sequence shown here is derived from an EMBL/GenBank/DDBJ whole genome shotgun (WGS) entry which is preliminary data.</text>
</comment>
<dbReference type="InterPro" id="IPR000683">
    <property type="entry name" value="Gfo/Idh/MocA-like_OxRdtase_N"/>
</dbReference>
<dbReference type="EMBL" id="JAPPUX010000005">
    <property type="protein sequence ID" value="MCY4728100.1"/>
    <property type="molecule type" value="Genomic_DNA"/>
</dbReference>
<proteinExistence type="predicted"/>
<dbReference type="Pfam" id="PF01408">
    <property type="entry name" value="GFO_IDH_MocA"/>
    <property type="match status" value="1"/>
</dbReference>
<evidence type="ECO:0000313" key="2">
    <source>
        <dbReference type="EMBL" id="MCY4728100.1"/>
    </source>
</evidence>
<evidence type="ECO:0000313" key="3">
    <source>
        <dbReference type="Proteomes" id="UP001074726"/>
    </source>
</evidence>
<dbReference type="InterPro" id="IPR051450">
    <property type="entry name" value="Gfo/Idh/MocA_Oxidoreductases"/>
</dbReference>
<dbReference type="PANTHER" id="PTHR43377">
    <property type="entry name" value="BILIVERDIN REDUCTASE A"/>
    <property type="match status" value="1"/>
</dbReference>
<dbReference type="Proteomes" id="UP001074726">
    <property type="component" value="Unassembled WGS sequence"/>
</dbReference>
<organism evidence="2 3">
    <name type="scientific">Nocardioides pini</name>
    <dbReference type="NCBI Taxonomy" id="2975053"/>
    <lineage>
        <taxon>Bacteria</taxon>
        <taxon>Bacillati</taxon>
        <taxon>Actinomycetota</taxon>
        <taxon>Actinomycetes</taxon>
        <taxon>Propionibacteriales</taxon>
        <taxon>Nocardioidaceae</taxon>
        <taxon>Nocardioides</taxon>
    </lineage>
</organism>
<sequence length="323" mass="34267">MPAAETSPLTVGLLGLGVIGQVHLRTLAARSDVSVVLAADPSPSARERCGVPAYDRLDAVLADLRTGRVQAPDLFVLATPTSTHLDLVQRLLDETGADVLSEKPLTEDPVALDALGSRSDAAARVRVVNHFAFSPEVEWGVGLVAARGWGEPAIVLSTFNDPYVAMPPARRASYVSTWVDSGPNQLGMLERFVTGCEVRAHSAAPDGSRSVTEVGFATGAGVLCANWHTGDSSKQTTMRWEGGREVLLDHTAMTGLALDGGSPVEHLGHDGSVDRKTAHYRAMYDTYLRDRDHPLLSLAHARTAAAVLRQAGDAPPVASLGWQ</sequence>
<protein>
    <submittedName>
        <fullName evidence="2">Gfo/Idh/MocA family oxidoreductase</fullName>
    </submittedName>
</protein>
<dbReference type="PANTHER" id="PTHR43377:SF1">
    <property type="entry name" value="BILIVERDIN REDUCTASE A"/>
    <property type="match status" value="1"/>
</dbReference>
<feature type="domain" description="Gfo/Idh/MocA-like oxidoreductase N-terminal" evidence="1">
    <location>
        <begin position="10"/>
        <end position="117"/>
    </location>
</feature>
<accession>A0ABT4CGN5</accession>
<evidence type="ECO:0000259" key="1">
    <source>
        <dbReference type="Pfam" id="PF01408"/>
    </source>
</evidence>
<dbReference type="SUPFAM" id="SSF51735">
    <property type="entry name" value="NAD(P)-binding Rossmann-fold domains"/>
    <property type="match status" value="1"/>
</dbReference>
<dbReference type="RefSeq" id="WP_268113052.1">
    <property type="nucleotide sequence ID" value="NZ_JAPPUX010000005.1"/>
</dbReference>
<name>A0ABT4CGN5_9ACTN</name>
<gene>
    <name evidence="2" type="ORF">NYO98_17595</name>
</gene>